<evidence type="ECO:0000256" key="1">
    <source>
        <dbReference type="ARBA" id="ARBA00023015"/>
    </source>
</evidence>
<dbReference type="AlphaFoldDB" id="A0A143DBZ6"/>
<dbReference type="SUPFAM" id="SSF75516">
    <property type="entry name" value="Pheromone-binding domain of LuxR-like quorum-sensing transcription factors"/>
    <property type="match status" value="1"/>
</dbReference>
<keyword evidence="1" id="KW-0805">Transcription regulation</keyword>
<keyword evidence="3" id="KW-0804">Transcription</keyword>
<evidence type="ECO:0000313" key="6">
    <source>
        <dbReference type="Proteomes" id="UP000076066"/>
    </source>
</evidence>
<dbReference type="SUPFAM" id="SSF46894">
    <property type="entry name" value="C-terminal effector domain of the bipartite response regulators"/>
    <property type="match status" value="1"/>
</dbReference>
<evidence type="ECO:0000256" key="2">
    <source>
        <dbReference type="ARBA" id="ARBA00023125"/>
    </source>
</evidence>
<gene>
    <name evidence="5" type="ORF">AY555_02140</name>
</gene>
<keyword evidence="6" id="KW-1185">Reference proteome</keyword>
<sequence length="194" mass="21465">MGVAGDDEASRDIGYPFIAASCPPGWVDLYKERAYHKVDPALLLAPVAMGTMSWGDLDGARLDFFREASSHGLRTGLSIPVQLPLRTYLLNFATAREEAISIPVRSELEGLAFMFVQNWLRACPQQERSPAFSEKTLKILRMCLLGFDCSSIATSLGMTAHGISWHLKDARRKLRCQTTMQACGRALFLGLIKV</sequence>
<evidence type="ECO:0000256" key="3">
    <source>
        <dbReference type="ARBA" id="ARBA00023163"/>
    </source>
</evidence>
<feature type="domain" description="HTH luxR-type" evidence="4">
    <location>
        <begin position="129"/>
        <end position="186"/>
    </location>
</feature>
<dbReference type="Gene3D" id="1.10.10.10">
    <property type="entry name" value="Winged helix-like DNA-binding domain superfamily/Winged helix DNA-binding domain"/>
    <property type="match status" value="1"/>
</dbReference>
<dbReference type="InterPro" id="IPR016032">
    <property type="entry name" value="Sig_transdc_resp-reg_C-effctor"/>
</dbReference>
<reference evidence="5 6" key="1">
    <citation type="submission" date="2016-02" db="EMBL/GenBank/DDBJ databases">
        <title>Complete Genome of H5569, the type strain of the newly described species Haematospirillium jordaniae.</title>
        <authorList>
            <person name="Nicholson A.C."/>
            <person name="Humrighouse B.W."/>
            <person name="Loparov V."/>
            <person name="McQuiston J.R."/>
        </authorList>
    </citation>
    <scope>NUCLEOTIDE SEQUENCE [LARGE SCALE GENOMIC DNA]</scope>
    <source>
        <strain evidence="5 6">H5569</strain>
    </source>
</reference>
<dbReference type="SMART" id="SM00421">
    <property type="entry name" value="HTH_LUXR"/>
    <property type="match status" value="1"/>
</dbReference>
<dbReference type="InterPro" id="IPR036693">
    <property type="entry name" value="TF_LuxR_autoind-bd_dom_sf"/>
</dbReference>
<evidence type="ECO:0000259" key="4">
    <source>
        <dbReference type="SMART" id="SM00421"/>
    </source>
</evidence>
<dbReference type="KEGG" id="hjo:AY555_02140"/>
<evidence type="ECO:0000313" key="5">
    <source>
        <dbReference type="EMBL" id="AMW34176.1"/>
    </source>
</evidence>
<dbReference type="Pfam" id="PF03472">
    <property type="entry name" value="Autoind_bind"/>
    <property type="match status" value="1"/>
</dbReference>
<protein>
    <recommendedName>
        <fullName evidence="4">HTH luxR-type domain-containing protein</fullName>
    </recommendedName>
</protein>
<dbReference type="Gene3D" id="3.30.450.80">
    <property type="entry name" value="Transcription factor LuxR-like, autoinducer-binding domain"/>
    <property type="match status" value="1"/>
</dbReference>
<dbReference type="InterPro" id="IPR000792">
    <property type="entry name" value="Tscrpt_reg_LuxR_C"/>
</dbReference>
<keyword evidence="2" id="KW-0238">DNA-binding</keyword>
<organism evidence="5 6">
    <name type="scientific">Haematospirillum jordaniae</name>
    <dbReference type="NCBI Taxonomy" id="1549855"/>
    <lineage>
        <taxon>Bacteria</taxon>
        <taxon>Pseudomonadati</taxon>
        <taxon>Pseudomonadota</taxon>
        <taxon>Alphaproteobacteria</taxon>
        <taxon>Rhodospirillales</taxon>
        <taxon>Novispirillaceae</taxon>
        <taxon>Haematospirillum</taxon>
    </lineage>
</organism>
<proteinExistence type="predicted"/>
<dbReference type="EMBL" id="CP014525">
    <property type="protein sequence ID" value="AMW34176.1"/>
    <property type="molecule type" value="Genomic_DNA"/>
</dbReference>
<dbReference type="STRING" id="1549855.AY555_02140"/>
<dbReference type="GO" id="GO:0006355">
    <property type="term" value="P:regulation of DNA-templated transcription"/>
    <property type="evidence" value="ECO:0007669"/>
    <property type="project" value="InterPro"/>
</dbReference>
<dbReference type="InterPro" id="IPR005143">
    <property type="entry name" value="TF_LuxR_autoind-bd_dom"/>
</dbReference>
<dbReference type="InterPro" id="IPR036388">
    <property type="entry name" value="WH-like_DNA-bd_sf"/>
</dbReference>
<accession>A0A143DBZ6</accession>
<dbReference type="GO" id="GO:0003677">
    <property type="term" value="F:DNA binding"/>
    <property type="evidence" value="ECO:0007669"/>
    <property type="project" value="UniProtKB-KW"/>
</dbReference>
<name>A0A143DBZ6_9PROT</name>
<dbReference type="Proteomes" id="UP000076066">
    <property type="component" value="Chromosome"/>
</dbReference>